<dbReference type="InterPro" id="IPR003658">
    <property type="entry name" value="Anti-sigma_ant"/>
</dbReference>
<dbReference type="CDD" id="cd07043">
    <property type="entry name" value="STAS_anti-anti-sigma_factors"/>
    <property type="match status" value="1"/>
</dbReference>
<dbReference type="PANTHER" id="PTHR33495:SF2">
    <property type="entry name" value="ANTI-SIGMA FACTOR ANTAGONIST TM_1081-RELATED"/>
    <property type="match status" value="1"/>
</dbReference>
<comment type="caution">
    <text evidence="4">The sequence shown here is derived from an EMBL/GenBank/DDBJ whole genome shotgun (WGS) entry which is preliminary data.</text>
</comment>
<gene>
    <name evidence="4" type="ORF">F8566_19910</name>
</gene>
<evidence type="ECO:0000256" key="1">
    <source>
        <dbReference type="ARBA" id="ARBA00009013"/>
    </source>
</evidence>
<evidence type="ECO:0000313" key="5">
    <source>
        <dbReference type="Proteomes" id="UP000468735"/>
    </source>
</evidence>
<name>A0A6H9Z090_9ACTN</name>
<organism evidence="4 5">
    <name type="scientific">Actinomadura rudentiformis</name>
    <dbReference type="NCBI Taxonomy" id="359158"/>
    <lineage>
        <taxon>Bacteria</taxon>
        <taxon>Bacillati</taxon>
        <taxon>Actinomycetota</taxon>
        <taxon>Actinomycetes</taxon>
        <taxon>Streptosporangiales</taxon>
        <taxon>Thermomonosporaceae</taxon>
        <taxon>Actinomadura</taxon>
    </lineage>
</organism>
<dbReference type="InterPro" id="IPR002645">
    <property type="entry name" value="STAS_dom"/>
</dbReference>
<dbReference type="EMBL" id="WBMT01000009">
    <property type="protein sequence ID" value="KAB2347281.1"/>
    <property type="molecule type" value="Genomic_DNA"/>
</dbReference>
<protein>
    <recommendedName>
        <fullName evidence="2">Anti-sigma factor antagonist</fullName>
    </recommendedName>
</protein>
<evidence type="ECO:0000256" key="2">
    <source>
        <dbReference type="RuleBase" id="RU003749"/>
    </source>
</evidence>
<dbReference type="SUPFAM" id="SSF52091">
    <property type="entry name" value="SpoIIaa-like"/>
    <property type="match status" value="1"/>
</dbReference>
<proteinExistence type="inferred from homology"/>
<reference evidence="4 5" key="1">
    <citation type="submission" date="2019-09" db="EMBL/GenBank/DDBJ databases">
        <title>Actinomadura physcomitrii sp. nov., a novel actinomycete isolated from moss [Physcomitrium sphaericum (Ludw) Fuernr].</title>
        <authorList>
            <person name="Zhuang X."/>
            <person name="Liu C."/>
        </authorList>
    </citation>
    <scope>NUCLEOTIDE SEQUENCE [LARGE SCALE GENOMIC DNA]</scope>
    <source>
        <strain evidence="4 5">HMC1</strain>
    </source>
</reference>
<evidence type="ECO:0000259" key="3">
    <source>
        <dbReference type="PROSITE" id="PS50801"/>
    </source>
</evidence>
<keyword evidence="5" id="KW-1185">Reference proteome</keyword>
<dbReference type="OrthoDB" id="3481860at2"/>
<feature type="domain" description="STAS" evidence="3">
    <location>
        <begin position="20"/>
        <end position="136"/>
    </location>
</feature>
<dbReference type="NCBIfam" id="TIGR00377">
    <property type="entry name" value="ant_ant_sig"/>
    <property type="match status" value="1"/>
</dbReference>
<comment type="similarity">
    <text evidence="1 2">Belongs to the anti-sigma-factor antagonist family.</text>
</comment>
<dbReference type="InterPro" id="IPR036513">
    <property type="entry name" value="STAS_dom_sf"/>
</dbReference>
<dbReference type="Proteomes" id="UP000468735">
    <property type="component" value="Unassembled WGS sequence"/>
</dbReference>
<dbReference type="PANTHER" id="PTHR33495">
    <property type="entry name" value="ANTI-SIGMA FACTOR ANTAGONIST TM_1081-RELATED-RELATED"/>
    <property type="match status" value="1"/>
</dbReference>
<dbReference type="PROSITE" id="PS50801">
    <property type="entry name" value="STAS"/>
    <property type="match status" value="1"/>
</dbReference>
<dbReference type="AlphaFoldDB" id="A0A6H9Z090"/>
<dbReference type="RefSeq" id="WP_151561967.1">
    <property type="nucleotide sequence ID" value="NZ_WBMT01000009.1"/>
</dbReference>
<accession>A0A6H9Z090</accession>
<sequence length="146" mass="15804">MTSGFSTPAGGEPSDYGARFRFRLRRQDGYVVVEVIGDLDLHSAPHFNHHLGEAIRSQALPHVAVDLSEVSFFDTSGLNSVIVAWKRIKASGGHLVLVRPTKQISSVLRITGMDRHFDVADTLPSMAIGEEPVAQIGDVALDEPTA</sequence>
<dbReference type="Pfam" id="PF01740">
    <property type="entry name" value="STAS"/>
    <property type="match status" value="1"/>
</dbReference>
<dbReference type="Gene3D" id="3.30.750.24">
    <property type="entry name" value="STAS domain"/>
    <property type="match status" value="1"/>
</dbReference>
<dbReference type="GO" id="GO:0043856">
    <property type="term" value="F:anti-sigma factor antagonist activity"/>
    <property type="evidence" value="ECO:0007669"/>
    <property type="project" value="InterPro"/>
</dbReference>
<evidence type="ECO:0000313" key="4">
    <source>
        <dbReference type="EMBL" id="KAB2347281.1"/>
    </source>
</evidence>